<gene>
    <name evidence="2" type="ORF">PXEA_LOCUS26307</name>
</gene>
<comment type="caution">
    <text evidence="2">The sequence shown here is derived from an EMBL/GenBank/DDBJ whole genome shotgun (WGS) entry which is preliminary data.</text>
</comment>
<feature type="region of interest" description="Disordered" evidence="1">
    <location>
        <begin position="435"/>
        <end position="458"/>
    </location>
</feature>
<evidence type="ECO:0000313" key="3">
    <source>
        <dbReference type="Proteomes" id="UP000784294"/>
    </source>
</evidence>
<feature type="compositionally biased region" description="Basic residues" evidence="1">
    <location>
        <begin position="449"/>
        <end position="458"/>
    </location>
</feature>
<dbReference type="AlphaFoldDB" id="A0A3S5CMF1"/>
<name>A0A3S5CMF1_9PLAT</name>
<reference evidence="2" key="1">
    <citation type="submission" date="2018-11" db="EMBL/GenBank/DDBJ databases">
        <authorList>
            <consortium name="Pathogen Informatics"/>
        </authorList>
    </citation>
    <scope>NUCLEOTIDE SEQUENCE</scope>
</reference>
<accession>A0A3S5CMF1</accession>
<dbReference type="Proteomes" id="UP000784294">
    <property type="component" value="Unassembled WGS sequence"/>
</dbReference>
<sequence length="458" mass="50788">MYSSYFSLLPGFETRWGSCIRPWTWCILRRLTDIVVGIISENAPSPLSDSVNYDNYYGRGHRTGCIASPSYHLCSSFVFPHQLFTPHLSCLQPLCLKCVKHNSLVRLLNDLLARQCLRRLSRHGQAHMSLGFRCRDLIGPQMRCHFPTSCSKLCTLGQHKQQQRSQQQIQPLTHKSAVKAATDEGASHPVEVAKIATGGNKPDNISTTGGTMRNQINIGGGRFLSQTNSTSHHGTRYSGSIQGREAEQNDLHLLYELNNSETPTGLMPMCEQLADHSLRFQRNCHRNMVKFSGRLHKVMGVGNGLGGSGEFTSEESGVGLGNDASNLKLELQKTGFNTARDQRPGMLLSRAFNDILPECDQEGLKICQNEGRDTDAGGSMADRLHGFDKASSRVARCGSSVSPETPSERENYPQGKLTLEETSLVQGLHLAYRESPTHSNLQNAEKTKVNKRYTIKDK</sequence>
<protein>
    <submittedName>
        <fullName evidence="2">Uncharacterized protein</fullName>
    </submittedName>
</protein>
<evidence type="ECO:0000256" key="1">
    <source>
        <dbReference type="SAM" id="MobiDB-lite"/>
    </source>
</evidence>
<proteinExistence type="predicted"/>
<keyword evidence="3" id="KW-1185">Reference proteome</keyword>
<dbReference type="EMBL" id="CAAALY010244781">
    <property type="protein sequence ID" value="VEL32867.1"/>
    <property type="molecule type" value="Genomic_DNA"/>
</dbReference>
<organism evidence="2 3">
    <name type="scientific">Protopolystoma xenopodis</name>
    <dbReference type="NCBI Taxonomy" id="117903"/>
    <lineage>
        <taxon>Eukaryota</taxon>
        <taxon>Metazoa</taxon>
        <taxon>Spiralia</taxon>
        <taxon>Lophotrochozoa</taxon>
        <taxon>Platyhelminthes</taxon>
        <taxon>Monogenea</taxon>
        <taxon>Polyopisthocotylea</taxon>
        <taxon>Polystomatidea</taxon>
        <taxon>Polystomatidae</taxon>
        <taxon>Protopolystoma</taxon>
    </lineage>
</organism>
<evidence type="ECO:0000313" key="2">
    <source>
        <dbReference type="EMBL" id="VEL32867.1"/>
    </source>
</evidence>
<feature type="region of interest" description="Disordered" evidence="1">
    <location>
        <begin position="396"/>
        <end position="415"/>
    </location>
</feature>